<feature type="transmembrane region" description="Helical" evidence="6">
    <location>
        <begin position="181"/>
        <end position="207"/>
    </location>
</feature>
<evidence type="ECO:0000256" key="1">
    <source>
        <dbReference type="ARBA" id="ARBA00004141"/>
    </source>
</evidence>
<feature type="transmembrane region" description="Helical" evidence="6">
    <location>
        <begin position="321"/>
        <end position="345"/>
    </location>
</feature>
<reference evidence="8 9" key="1">
    <citation type="journal article" date="2020" name="ISME J.">
        <title>Uncovering the hidden diversity of litter-decomposition mechanisms in mushroom-forming fungi.</title>
        <authorList>
            <person name="Floudas D."/>
            <person name="Bentzer J."/>
            <person name="Ahren D."/>
            <person name="Johansson T."/>
            <person name="Persson P."/>
            <person name="Tunlid A."/>
        </authorList>
    </citation>
    <scope>NUCLEOTIDE SEQUENCE [LARGE SCALE GENOMIC DNA]</scope>
    <source>
        <strain evidence="8 9">CBS 291.85</strain>
    </source>
</reference>
<feature type="transmembrane region" description="Helical" evidence="6">
    <location>
        <begin position="462"/>
        <end position="484"/>
    </location>
</feature>
<feature type="transmembrane region" description="Helical" evidence="6">
    <location>
        <begin position="366"/>
        <end position="390"/>
    </location>
</feature>
<feature type="transmembrane region" description="Helical" evidence="6">
    <location>
        <begin position="435"/>
        <end position="456"/>
    </location>
</feature>
<keyword evidence="9" id="KW-1185">Reference proteome</keyword>
<evidence type="ECO:0000256" key="3">
    <source>
        <dbReference type="ARBA" id="ARBA00022989"/>
    </source>
</evidence>
<evidence type="ECO:0000313" key="9">
    <source>
        <dbReference type="Proteomes" id="UP000559256"/>
    </source>
</evidence>
<dbReference type="PROSITE" id="PS50850">
    <property type="entry name" value="MFS"/>
    <property type="match status" value="1"/>
</dbReference>
<proteinExistence type="predicted"/>
<keyword evidence="2 6" id="KW-0812">Transmembrane</keyword>
<dbReference type="OrthoDB" id="3066029at2759"/>
<dbReference type="AlphaFoldDB" id="A0A8H5GWC4"/>
<feature type="region of interest" description="Disordered" evidence="5">
    <location>
        <begin position="1"/>
        <end position="20"/>
    </location>
</feature>
<organism evidence="8 9">
    <name type="scientific">Tetrapyrgos nigripes</name>
    <dbReference type="NCBI Taxonomy" id="182062"/>
    <lineage>
        <taxon>Eukaryota</taxon>
        <taxon>Fungi</taxon>
        <taxon>Dikarya</taxon>
        <taxon>Basidiomycota</taxon>
        <taxon>Agaricomycotina</taxon>
        <taxon>Agaricomycetes</taxon>
        <taxon>Agaricomycetidae</taxon>
        <taxon>Agaricales</taxon>
        <taxon>Marasmiineae</taxon>
        <taxon>Marasmiaceae</taxon>
        <taxon>Tetrapyrgos</taxon>
    </lineage>
</organism>
<evidence type="ECO:0000256" key="2">
    <source>
        <dbReference type="ARBA" id="ARBA00022692"/>
    </source>
</evidence>
<evidence type="ECO:0000259" key="7">
    <source>
        <dbReference type="PROSITE" id="PS50850"/>
    </source>
</evidence>
<name>A0A8H5GWC4_9AGAR</name>
<comment type="caution">
    <text evidence="8">The sequence shown here is derived from an EMBL/GenBank/DDBJ whole genome shotgun (WGS) entry which is preliminary data.</text>
</comment>
<sequence length="504" mass="54077">MTSEETGLVYDPHVHDPEQNPNANLLNQSVNNYGTTTTSENTPAYHEQFSKERKLAIVGMISCCGLLPVFVSGSFLPTIPDIAEDLGTTGSVVSLTVSISVLAACIGALFGATYSGFYGRKPVYLVGLPLLTIGSIGVALSPSIEYLVIWRFLQTMGGAPGLSVGAGVIGDIYQLEERGTAMGIFFSATLLGPALAPFVGGLVTQFFSWRIMQLGLGFFGFLFFLLIVALTVFMQLFRFIICTMLPIGIEKRRQELQAQGKPESELKGFVWINPFKQLLLLRSPNLLGVAVAGTATLITDYVLLVPLAYTVGARYNIKSQAALGMCYIPIGVGNLITAPLAGHLSDRIVLKYRASRGGVWYPEDRLRGTFIGAGLLVPLSMVGVGIGATWGTGMVGLIFCLISLFMNGIGVDMVLSPIAAYIVDILHQRSAESIAANNAFRSILISLLIVPILPMVEAIGVFWTNVIAAVGSLVFGFAILWIVIRFGDRLRAWIDVGFSTAASN</sequence>
<dbReference type="EMBL" id="JAACJM010000006">
    <property type="protein sequence ID" value="KAF5372115.1"/>
    <property type="molecule type" value="Genomic_DNA"/>
</dbReference>
<evidence type="ECO:0000256" key="6">
    <source>
        <dbReference type="SAM" id="Phobius"/>
    </source>
</evidence>
<dbReference type="InterPro" id="IPR011701">
    <property type="entry name" value="MFS"/>
</dbReference>
<protein>
    <recommendedName>
        <fullName evidence="7">Major facilitator superfamily (MFS) profile domain-containing protein</fullName>
    </recommendedName>
</protein>
<keyword evidence="3 6" id="KW-1133">Transmembrane helix</keyword>
<comment type="subcellular location">
    <subcellularLocation>
        <location evidence="1">Membrane</location>
        <topology evidence="1">Multi-pass membrane protein</topology>
    </subcellularLocation>
</comment>
<dbReference type="InterPro" id="IPR036259">
    <property type="entry name" value="MFS_trans_sf"/>
</dbReference>
<feature type="transmembrane region" description="Helical" evidence="6">
    <location>
        <begin position="55"/>
        <end position="79"/>
    </location>
</feature>
<evidence type="ECO:0000256" key="4">
    <source>
        <dbReference type="ARBA" id="ARBA00023136"/>
    </source>
</evidence>
<dbReference type="GO" id="GO:0022857">
    <property type="term" value="F:transmembrane transporter activity"/>
    <property type="evidence" value="ECO:0007669"/>
    <property type="project" value="InterPro"/>
</dbReference>
<keyword evidence="4 6" id="KW-0472">Membrane</keyword>
<dbReference type="PANTHER" id="PTHR23502:SF64">
    <property type="entry name" value="TRANSPORTER, PUTATIVE (AFU_ORTHOLOGUE AFUA_3G11760)-RELATED"/>
    <property type="match status" value="1"/>
</dbReference>
<dbReference type="GO" id="GO:0005886">
    <property type="term" value="C:plasma membrane"/>
    <property type="evidence" value="ECO:0007669"/>
    <property type="project" value="TreeGrafter"/>
</dbReference>
<dbReference type="PANTHER" id="PTHR23502">
    <property type="entry name" value="MAJOR FACILITATOR SUPERFAMILY"/>
    <property type="match status" value="1"/>
</dbReference>
<feature type="transmembrane region" description="Helical" evidence="6">
    <location>
        <begin position="219"/>
        <end position="247"/>
    </location>
</feature>
<dbReference type="Gene3D" id="1.20.1250.20">
    <property type="entry name" value="MFS general substrate transporter like domains"/>
    <property type="match status" value="1"/>
</dbReference>
<feature type="transmembrane region" description="Helical" evidence="6">
    <location>
        <begin position="286"/>
        <end position="309"/>
    </location>
</feature>
<feature type="domain" description="Major facilitator superfamily (MFS) profile" evidence="7">
    <location>
        <begin position="57"/>
        <end position="484"/>
    </location>
</feature>
<feature type="transmembrane region" description="Helical" evidence="6">
    <location>
        <begin position="91"/>
        <end position="111"/>
    </location>
</feature>
<dbReference type="SUPFAM" id="SSF103473">
    <property type="entry name" value="MFS general substrate transporter"/>
    <property type="match status" value="1"/>
</dbReference>
<accession>A0A8H5GWC4</accession>
<gene>
    <name evidence="8" type="ORF">D9758_005012</name>
</gene>
<dbReference type="Pfam" id="PF07690">
    <property type="entry name" value="MFS_1"/>
    <property type="match status" value="1"/>
</dbReference>
<dbReference type="InterPro" id="IPR020846">
    <property type="entry name" value="MFS_dom"/>
</dbReference>
<evidence type="ECO:0000256" key="5">
    <source>
        <dbReference type="SAM" id="MobiDB-lite"/>
    </source>
</evidence>
<feature type="transmembrane region" description="Helical" evidence="6">
    <location>
        <begin position="396"/>
        <end position="423"/>
    </location>
</feature>
<feature type="transmembrane region" description="Helical" evidence="6">
    <location>
        <begin position="123"/>
        <end position="142"/>
    </location>
</feature>
<feature type="transmembrane region" description="Helical" evidence="6">
    <location>
        <begin position="148"/>
        <end position="169"/>
    </location>
</feature>
<evidence type="ECO:0000313" key="8">
    <source>
        <dbReference type="EMBL" id="KAF5372115.1"/>
    </source>
</evidence>
<dbReference type="Proteomes" id="UP000559256">
    <property type="component" value="Unassembled WGS sequence"/>
</dbReference>